<dbReference type="EMBL" id="CP003364">
    <property type="protein sequence ID" value="AGA29204.1"/>
    <property type="molecule type" value="Genomic_DNA"/>
</dbReference>
<evidence type="ECO:0000256" key="1">
    <source>
        <dbReference type="ARBA" id="ARBA00022884"/>
    </source>
</evidence>
<organism evidence="4 5">
    <name type="scientific">Singulisphaera acidiphila (strain ATCC BAA-1392 / DSM 18658 / VKM B-2454 / MOB10)</name>
    <dbReference type="NCBI Taxonomy" id="886293"/>
    <lineage>
        <taxon>Bacteria</taxon>
        <taxon>Pseudomonadati</taxon>
        <taxon>Planctomycetota</taxon>
        <taxon>Planctomycetia</taxon>
        <taxon>Isosphaerales</taxon>
        <taxon>Isosphaeraceae</taxon>
        <taxon>Singulisphaera</taxon>
    </lineage>
</organism>
<dbReference type="GO" id="GO:0003723">
    <property type="term" value="F:RNA binding"/>
    <property type="evidence" value="ECO:0007669"/>
    <property type="project" value="UniProtKB-KW"/>
</dbReference>
<name>L0DII4_SINAD</name>
<reference evidence="4 5" key="1">
    <citation type="submission" date="2012-02" db="EMBL/GenBank/DDBJ databases">
        <title>Complete sequence of chromosome of Singulisphaera acidiphila DSM 18658.</title>
        <authorList>
            <consortium name="US DOE Joint Genome Institute (JGI-PGF)"/>
            <person name="Lucas S."/>
            <person name="Copeland A."/>
            <person name="Lapidus A."/>
            <person name="Glavina del Rio T."/>
            <person name="Dalin E."/>
            <person name="Tice H."/>
            <person name="Bruce D."/>
            <person name="Goodwin L."/>
            <person name="Pitluck S."/>
            <person name="Peters L."/>
            <person name="Ovchinnikova G."/>
            <person name="Chertkov O."/>
            <person name="Kyrpides N."/>
            <person name="Mavromatis K."/>
            <person name="Ivanova N."/>
            <person name="Brettin T."/>
            <person name="Detter J.C."/>
            <person name="Han C."/>
            <person name="Larimer F."/>
            <person name="Land M."/>
            <person name="Hauser L."/>
            <person name="Markowitz V."/>
            <person name="Cheng J.-F."/>
            <person name="Hugenholtz P."/>
            <person name="Woyke T."/>
            <person name="Wu D."/>
            <person name="Tindall B."/>
            <person name="Pomrenke H."/>
            <person name="Brambilla E."/>
            <person name="Klenk H.-P."/>
            <person name="Eisen J.A."/>
        </authorList>
    </citation>
    <scope>NUCLEOTIDE SEQUENCE [LARGE SCALE GENOMIC DNA]</scope>
    <source>
        <strain evidence="5">ATCC BAA-1392 / DSM 18658 / VKM B-2454 / MOB10</strain>
    </source>
</reference>
<dbReference type="InterPro" id="IPR035979">
    <property type="entry name" value="RBD_domain_sf"/>
</dbReference>
<dbReference type="InterPro" id="IPR048289">
    <property type="entry name" value="RRM2_NsCP33-like"/>
</dbReference>
<dbReference type="Proteomes" id="UP000010798">
    <property type="component" value="Chromosome"/>
</dbReference>
<gene>
    <name evidence="4" type="ordered locus">Sinac_5050</name>
</gene>
<dbReference type="InterPro" id="IPR052462">
    <property type="entry name" value="SLIRP/GR-RBP-like"/>
</dbReference>
<feature type="domain" description="RRM" evidence="3">
    <location>
        <begin position="4"/>
        <end position="82"/>
    </location>
</feature>
<dbReference type="SUPFAM" id="SSF54928">
    <property type="entry name" value="RNA-binding domain, RBD"/>
    <property type="match status" value="1"/>
</dbReference>
<dbReference type="AlphaFoldDB" id="L0DII4"/>
<accession>L0DII4</accession>
<keyword evidence="5" id="KW-1185">Reference proteome</keyword>
<sequence length="133" mass="13112">MVGKKLYVGNLAYTVSNTDLEQLFGEFGTVQSAQVIQDRDTGRSKGFGFVEMDSDAEAQAAIDGLHDQEHGGRRLTVNEAKPREDRGGGGGYGGGGGSRGGRGGGGGGYGGGGGGYGGGGGGYGGGGGGGRRY</sequence>
<dbReference type="eggNOG" id="COG0724">
    <property type="taxonomic scope" value="Bacteria"/>
</dbReference>
<evidence type="ECO:0000313" key="5">
    <source>
        <dbReference type="Proteomes" id="UP000010798"/>
    </source>
</evidence>
<proteinExistence type="predicted"/>
<dbReference type="PANTHER" id="PTHR48027">
    <property type="entry name" value="HETEROGENEOUS NUCLEAR RIBONUCLEOPROTEIN 87F-RELATED"/>
    <property type="match status" value="1"/>
</dbReference>
<dbReference type="Pfam" id="PF00076">
    <property type="entry name" value="RRM_1"/>
    <property type="match status" value="1"/>
</dbReference>
<feature type="region of interest" description="Disordered" evidence="2">
    <location>
        <begin position="64"/>
        <end position="133"/>
    </location>
</feature>
<dbReference type="InterPro" id="IPR012677">
    <property type="entry name" value="Nucleotide-bd_a/b_plait_sf"/>
</dbReference>
<protein>
    <submittedName>
        <fullName evidence="4">RRM domain-containing RNA-binding protein</fullName>
    </submittedName>
</protein>
<evidence type="ECO:0000256" key="2">
    <source>
        <dbReference type="SAM" id="MobiDB-lite"/>
    </source>
</evidence>
<dbReference type="Gene3D" id="3.30.70.330">
    <property type="match status" value="1"/>
</dbReference>
<feature type="compositionally biased region" description="Gly residues" evidence="2">
    <location>
        <begin position="88"/>
        <end position="133"/>
    </location>
</feature>
<dbReference type="KEGG" id="saci:Sinac_5050"/>
<dbReference type="SMART" id="SM00360">
    <property type="entry name" value="RRM"/>
    <property type="match status" value="1"/>
</dbReference>
<dbReference type="InterPro" id="IPR000504">
    <property type="entry name" value="RRM_dom"/>
</dbReference>
<evidence type="ECO:0000259" key="3">
    <source>
        <dbReference type="PROSITE" id="PS50102"/>
    </source>
</evidence>
<keyword evidence="1" id="KW-0694">RNA-binding</keyword>
<dbReference type="PROSITE" id="PS50102">
    <property type="entry name" value="RRM"/>
    <property type="match status" value="1"/>
</dbReference>
<evidence type="ECO:0000313" key="4">
    <source>
        <dbReference type="EMBL" id="AGA29204.1"/>
    </source>
</evidence>
<dbReference type="CDD" id="cd21608">
    <property type="entry name" value="RRM2_NsCP33_like"/>
    <property type="match status" value="1"/>
</dbReference>
<dbReference type="STRING" id="886293.Sinac_5050"/>
<dbReference type="RefSeq" id="WP_015248310.1">
    <property type="nucleotide sequence ID" value="NC_019892.1"/>
</dbReference>
<dbReference type="OrthoDB" id="9798855at2"/>
<dbReference type="HOGENOM" id="CLU_012062_28_1_0"/>